<feature type="transmembrane region" description="Helical" evidence="7">
    <location>
        <begin position="160"/>
        <end position="184"/>
    </location>
</feature>
<dbReference type="InterPro" id="IPR005829">
    <property type="entry name" value="Sugar_transporter_CS"/>
</dbReference>
<evidence type="ECO:0000256" key="3">
    <source>
        <dbReference type="ARBA" id="ARBA00022475"/>
    </source>
</evidence>
<feature type="transmembrane region" description="Helical" evidence="7">
    <location>
        <begin position="77"/>
        <end position="97"/>
    </location>
</feature>
<feature type="transmembrane region" description="Helical" evidence="7">
    <location>
        <begin position="12"/>
        <end position="30"/>
    </location>
</feature>
<evidence type="ECO:0000256" key="1">
    <source>
        <dbReference type="ARBA" id="ARBA00004651"/>
    </source>
</evidence>
<dbReference type="PRINTS" id="PR01035">
    <property type="entry name" value="TCRTETA"/>
</dbReference>
<feature type="transmembrane region" description="Helical" evidence="7">
    <location>
        <begin position="50"/>
        <end position="70"/>
    </location>
</feature>
<dbReference type="AlphaFoldDB" id="A0A5D5AUB7"/>
<dbReference type="Proteomes" id="UP000324104">
    <property type="component" value="Unassembled WGS sequence"/>
</dbReference>
<comment type="subcellular location">
    <subcellularLocation>
        <location evidence="1">Cell membrane</location>
        <topology evidence="1">Multi-pass membrane protein</topology>
    </subcellularLocation>
</comment>
<dbReference type="Gene3D" id="1.20.1250.20">
    <property type="entry name" value="MFS general substrate transporter like domains"/>
    <property type="match status" value="1"/>
</dbReference>
<feature type="transmembrane region" description="Helical" evidence="7">
    <location>
        <begin position="368"/>
        <end position="385"/>
    </location>
</feature>
<protein>
    <submittedName>
        <fullName evidence="9">MFS transporter</fullName>
    </submittedName>
</protein>
<feature type="transmembrane region" description="Helical" evidence="7">
    <location>
        <begin position="103"/>
        <end position="124"/>
    </location>
</feature>
<sequence>MELRQTLRESPAVAVIFSSTLVAVMGVSLISPALPTVQMAWDISESEASLLLSAFTLPGIFLTIPIGLAADRIGRKPILIPSLVVFGFSGSSIIFISDFTLILALRAIQGAAGSAVVMLTVTLLGDLYTGEQRRMLIGTNAAILAIGAAGYPLLGGALASIAWSAPFACFFLAVFVAISGIPLLEEPDWDESESNSSIRGFLTGPTPMTPFAVLYLAIFGIFFILYGAQLTAVPFLLANEFELSSGGIGVLLGIPAVVMGLTAMQGNRVLRLLTSFQSIALGFVSYGIGLAIVAVADSIYVVAGALLLFGLGQGLAEPITDTALTERAPDEFRGSIMSIRTSIIRLGTTVGPPLTVGAATVFGYRHTLLFSGLGIVIFGLIWFTTQRLLTPTPMP</sequence>
<proteinExistence type="predicted"/>
<dbReference type="InterPro" id="IPR036259">
    <property type="entry name" value="MFS_trans_sf"/>
</dbReference>
<keyword evidence="10" id="KW-1185">Reference proteome</keyword>
<keyword evidence="5 7" id="KW-1133">Transmembrane helix</keyword>
<keyword evidence="6 7" id="KW-0472">Membrane</keyword>
<dbReference type="GO" id="GO:0022857">
    <property type="term" value="F:transmembrane transporter activity"/>
    <property type="evidence" value="ECO:0007669"/>
    <property type="project" value="InterPro"/>
</dbReference>
<evidence type="ECO:0000313" key="9">
    <source>
        <dbReference type="EMBL" id="TYT62651.1"/>
    </source>
</evidence>
<keyword evidence="2" id="KW-0813">Transport</keyword>
<dbReference type="EMBL" id="VTAW01000007">
    <property type="protein sequence ID" value="TYT62651.1"/>
    <property type="molecule type" value="Genomic_DNA"/>
</dbReference>
<keyword evidence="4 7" id="KW-0812">Transmembrane</keyword>
<feature type="transmembrane region" description="Helical" evidence="7">
    <location>
        <begin position="243"/>
        <end position="263"/>
    </location>
</feature>
<evidence type="ECO:0000256" key="2">
    <source>
        <dbReference type="ARBA" id="ARBA00022448"/>
    </source>
</evidence>
<feature type="transmembrane region" description="Helical" evidence="7">
    <location>
        <begin position="136"/>
        <end position="154"/>
    </location>
</feature>
<reference evidence="9 10" key="1">
    <citation type="submission" date="2019-08" db="EMBL/GenBank/DDBJ databases">
        <title>Archaea genome.</title>
        <authorList>
            <person name="Kajale S."/>
            <person name="Shouche Y."/>
            <person name="Deshpande N."/>
            <person name="Sharma A."/>
        </authorList>
    </citation>
    <scope>NUCLEOTIDE SEQUENCE [LARGE SCALE GENOMIC DNA]</scope>
    <source>
        <strain evidence="9 10">ESP3B_9</strain>
    </source>
</reference>
<dbReference type="PROSITE" id="PS50850">
    <property type="entry name" value="MFS"/>
    <property type="match status" value="1"/>
</dbReference>
<dbReference type="PANTHER" id="PTHR23517:SF3">
    <property type="entry name" value="INTEGRAL MEMBRANE TRANSPORT PROTEIN"/>
    <property type="match status" value="1"/>
</dbReference>
<evidence type="ECO:0000256" key="7">
    <source>
        <dbReference type="SAM" id="Phobius"/>
    </source>
</evidence>
<feature type="transmembrane region" description="Helical" evidence="7">
    <location>
        <begin position="283"/>
        <end position="309"/>
    </location>
</feature>
<dbReference type="SUPFAM" id="SSF103473">
    <property type="entry name" value="MFS general substrate transporter"/>
    <property type="match status" value="1"/>
</dbReference>
<evidence type="ECO:0000256" key="5">
    <source>
        <dbReference type="ARBA" id="ARBA00022989"/>
    </source>
</evidence>
<gene>
    <name evidence="9" type="ORF">FYC77_07740</name>
</gene>
<feature type="transmembrane region" description="Helical" evidence="7">
    <location>
        <begin position="212"/>
        <end position="237"/>
    </location>
</feature>
<dbReference type="InterPro" id="IPR020846">
    <property type="entry name" value="MFS_dom"/>
</dbReference>
<dbReference type="Pfam" id="PF07690">
    <property type="entry name" value="MFS_1"/>
    <property type="match status" value="1"/>
</dbReference>
<dbReference type="PROSITE" id="PS00216">
    <property type="entry name" value="SUGAR_TRANSPORT_1"/>
    <property type="match status" value="1"/>
</dbReference>
<name>A0A5D5AUB7_9EURY</name>
<keyword evidence="3" id="KW-1003">Cell membrane</keyword>
<evidence type="ECO:0000256" key="4">
    <source>
        <dbReference type="ARBA" id="ARBA00022692"/>
    </source>
</evidence>
<dbReference type="InterPro" id="IPR050171">
    <property type="entry name" value="MFS_Transporters"/>
</dbReference>
<dbReference type="PANTHER" id="PTHR23517">
    <property type="entry name" value="RESISTANCE PROTEIN MDTM, PUTATIVE-RELATED-RELATED"/>
    <property type="match status" value="1"/>
</dbReference>
<evidence type="ECO:0000313" key="10">
    <source>
        <dbReference type="Proteomes" id="UP000324104"/>
    </source>
</evidence>
<dbReference type="InterPro" id="IPR001958">
    <property type="entry name" value="Tet-R_TetA/multi-R_MdtG-like"/>
</dbReference>
<comment type="caution">
    <text evidence="9">The sequence shown here is derived from an EMBL/GenBank/DDBJ whole genome shotgun (WGS) entry which is preliminary data.</text>
</comment>
<feature type="domain" description="Major facilitator superfamily (MFS) profile" evidence="8">
    <location>
        <begin position="12"/>
        <end position="389"/>
    </location>
</feature>
<dbReference type="RefSeq" id="WP_149080938.1">
    <property type="nucleotide sequence ID" value="NZ_VTAW01000007.1"/>
</dbReference>
<evidence type="ECO:0000259" key="8">
    <source>
        <dbReference type="PROSITE" id="PS50850"/>
    </source>
</evidence>
<dbReference type="GO" id="GO:0005886">
    <property type="term" value="C:plasma membrane"/>
    <property type="evidence" value="ECO:0007669"/>
    <property type="project" value="UniProtKB-SubCell"/>
</dbReference>
<dbReference type="InterPro" id="IPR011701">
    <property type="entry name" value="MFS"/>
</dbReference>
<evidence type="ECO:0000256" key="6">
    <source>
        <dbReference type="ARBA" id="ARBA00023136"/>
    </source>
</evidence>
<accession>A0A5D5AUB7</accession>
<organism evidence="9 10">
    <name type="scientific">Natrialba swarupiae</name>
    <dbReference type="NCBI Taxonomy" id="2448032"/>
    <lineage>
        <taxon>Archaea</taxon>
        <taxon>Methanobacteriati</taxon>
        <taxon>Methanobacteriota</taxon>
        <taxon>Stenosarchaea group</taxon>
        <taxon>Halobacteria</taxon>
        <taxon>Halobacteriales</taxon>
        <taxon>Natrialbaceae</taxon>
        <taxon>Natrialba</taxon>
    </lineage>
</organism>